<dbReference type="Gramene" id="OGLUM01G41240.1">
    <property type="protein sequence ID" value="OGLUM01G41240.1"/>
    <property type="gene ID" value="OGLUM01G41240"/>
</dbReference>
<dbReference type="HOGENOM" id="CLU_145701_0_0_1"/>
<dbReference type="Proteomes" id="UP000026961">
    <property type="component" value="Chromosome 1"/>
</dbReference>
<sequence>MESKGRCVWFLLVVAVVVAAGVETVRGAGECGRVPVDQVALKLAPCAAATQNPRAAVLPNCCAQFAKFFEIQRVHVYNASDLHFSSLLGSGAKIREYKEHILRSKRARPN</sequence>
<keyword evidence="1" id="KW-0732">Signal</keyword>
<feature type="chain" id="PRO_5002351148" description="Bifunctional inhibitor/plant lipid transfer protein/seed storage helical domain-containing protein" evidence="1">
    <location>
        <begin position="28"/>
        <end position="110"/>
    </location>
</feature>
<dbReference type="STRING" id="40148.A0A0D9YHB5"/>
<reference evidence="2" key="1">
    <citation type="submission" date="2013-08" db="EMBL/GenBank/DDBJ databases">
        <title>Oryza genome evolution.</title>
        <authorList>
            <person name="Wing R.A."/>
            <person name="Panaud O."/>
            <person name="Oliveira A.C."/>
        </authorList>
    </citation>
    <scope>NUCLEOTIDE SEQUENCE</scope>
</reference>
<evidence type="ECO:0000256" key="1">
    <source>
        <dbReference type="SAM" id="SignalP"/>
    </source>
</evidence>
<dbReference type="EnsemblPlants" id="OGLUM01G41240.1">
    <property type="protein sequence ID" value="OGLUM01G41240.1"/>
    <property type="gene ID" value="OGLUM01G41240"/>
</dbReference>
<reference evidence="2" key="3">
    <citation type="submission" date="2018-05" db="EMBL/GenBank/DDBJ databases">
        <title>OgluRS3 (Oryza glumaepatula Reference Sequence Version 3).</title>
        <authorList>
            <person name="Zhang J."/>
            <person name="Kudrna D."/>
            <person name="Lee S."/>
            <person name="Talag J."/>
            <person name="Welchert J."/>
            <person name="Wing R.A."/>
        </authorList>
    </citation>
    <scope>NUCLEOTIDE SEQUENCE [LARGE SCALE GENOMIC DNA]</scope>
</reference>
<evidence type="ECO:0000313" key="2">
    <source>
        <dbReference type="EnsemblPlants" id="OGLUM01G41240.1"/>
    </source>
</evidence>
<reference evidence="2" key="2">
    <citation type="submission" date="2015-04" db="UniProtKB">
        <authorList>
            <consortium name="EnsemblPlants"/>
        </authorList>
    </citation>
    <scope>IDENTIFICATION</scope>
</reference>
<accession>A0A0D9YHB5</accession>
<proteinExistence type="predicted"/>
<evidence type="ECO:0008006" key="4">
    <source>
        <dbReference type="Google" id="ProtNLM"/>
    </source>
</evidence>
<organism evidence="2">
    <name type="scientific">Oryza glumipatula</name>
    <dbReference type="NCBI Taxonomy" id="40148"/>
    <lineage>
        <taxon>Eukaryota</taxon>
        <taxon>Viridiplantae</taxon>
        <taxon>Streptophyta</taxon>
        <taxon>Embryophyta</taxon>
        <taxon>Tracheophyta</taxon>
        <taxon>Spermatophyta</taxon>
        <taxon>Magnoliopsida</taxon>
        <taxon>Liliopsida</taxon>
        <taxon>Poales</taxon>
        <taxon>Poaceae</taxon>
        <taxon>BOP clade</taxon>
        <taxon>Oryzoideae</taxon>
        <taxon>Oryzeae</taxon>
        <taxon>Oryzinae</taxon>
        <taxon>Oryza</taxon>
    </lineage>
</organism>
<feature type="signal peptide" evidence="1">
    <location>
        <begin position="1"/>
        <end position="27"/>
    </location>
</feature>
<name>A0A0D9YHB5_9ORYZ</name>
<keyword evidence="3" id="KW-1185">Reference proteome</keyword>
<dbReference type="AlphaFoldDB" id="A0A0D9YHB5"/>
<protein>
    <recommendedName>
        <fullName evidence="4">Bifunctional inhibitor/plant lipid transfer protein/seed storage helical domain-containing protein</fullName>
    </recommendedName>
</protein>
<evidence type="ECO:0000313" key="3">
    <source>
        <dbReference type="Proteomes" id="UP000026961"/>
    </source>
</evidence>